<feature type="region of interest" description="Disordered" evidence="1">
    <location>
        <begin position="46"/>
        <end position="72"/>
    </location>
</feature>
<evidence type="ECO:0000259" key="2">
    <source>
        <dbReference type="PROSITE" id="PS50206"/>
    </source>
</evidence>
<dbReference type="AlphaFoldDB" id="A0A2K3CXP6"/>
<dbReference type="CDD" id="cd00158">
    <property type="entry name" value="RHOD"/>
    <property type="match status" value="1"/>
</dbReference>
<reference evidence="3 4" key="1">
    <citation type="journal article" date="2007" name="Science">
        <title>The Chlamydomonas genome reveals the evolution of key animal and plant functions.</title>
        <authorList>
            <person name="Merchant S.S."/>
            <person name="Prochnik S.E."/>
            <person name="Vallon O."/>
            <person name="Harris E.H."/>
            <person name="Karpowicz S.J."/>
            <person name="Witman G.B."/>
            <person name="Terry A."/>
            <person name="Salamov A."/>
            <person name="Fritz-Laylin L.K."/>
            <person name="Marechal-Drouard L."/>
            <person name="Marshall W.F."/>
            <person name="Qu L.H."/>
            <person name="Nelson D.R."/>
            <person name="Sanderfoot A.A."/>
            <person name="Spalding M.H."/>
            <person name="Kapitonov V.V."/>
            <person name="Ren Q."/>
            <person name="Ferris P."/>
            <person name="Lindquist E."/>
            <person name="Shapiro H."/>
            <person name="Lucas S.M."/>
            <person name="Grimwood J."/>
            <person name="Schmutz J."/>
            <person name="Cardol P."/>
            <person name="Cerutti H."/>
            <person name="Chanfreau G."/>
            <person name="Chen C.L."/>
            <person name="Cognat V."/>
            <person name="Croft M.T."/>
            <person name="Dent R."/>
            <person name="Dutcher S."/>
            <person name="Fernandez E."/>
            <person name="Fukuzawa H."/>
            <person name="Gonzalez-Ballester D."/>
            <person name="Gonzalez-Halphen D."/>
            <person name="Hallmann A."/>
            <person name="Hanikenne M."/>
            <person name="Hippler M."/>
            <person name="Inwood W."/>
            <person name="Jabbari K."/>
            <person name="Kalanon M."/>
            <person name="Kuras R."/>
            <person name="Lefebvre P.A."/>
            <person name="Lemaire S.D."/>
            <person name="Lobanov A.V."/>
            <person name="Lohr M."/>
            <person name="Manuell A."/>
            <person name="Meier I."/>
            <person name="Mets L."/>
            <person name="Mittag M."/>
            <person name="Mittelmeier T."/>
            <person name="Moroney J.V."/>
            <person name="Moseley J."/>
            <person name="Napoli C."/>
            <person name="Nedelcu A.M."/>
            <person name="Niyogi K."/>
            <person name="Novoselov S.V."/>
            <person name="Paulsen I.T."/>
            <person name="Pazour G."/>
            <person name="Purton S."/>
            <person name="Ral J.P."/>
            <person name="Riano-Pachon D.M."/>
            <person name="Riekhof W."/>
            <person name="Rymarquis L."/>
            <person name="Schroda M."/>
            <person name="Stern D."/>
            <person name="Umen J."/>
            <person name="Willows R."/>
            <person name="Wilson N."/>
            <person name="Zimmer S.L."/>
            <person name="Allmer J."/>
            <person name="Balk J."/>
            <person name="Bisova K."/>
            <person name="Chen C.J."/>
            <person name="Elias M."/>
            <person name="Gendler K."/>
            <person name="Hauser C."/>
            <person name="Lamb M.R."/>
            <person name="Ledford H."/>
            <person name="Long J.C."/>
            <person name="Minagawa J."/>
            <person name="Page M.D."/>
            <person name="Pan J."/>
            <person name="Pootakham W."/>
            <person name="Roje S."/>
            <person name="Rose A."/>
            <person name="Stahlberg E."/>
            <person name="Terauchi A.M."/>
            <person name="Yang P."/>
            <person name="Ball S."/>
            <person name="Bowler C."/>
            <person name="Dieckmann C.L."/>
            <person name="Gladyshev V.N."/>
            <person name="Green P."/>
            <person name="Jorgensen R."/>
            <person name="Mayfield S."/>
            <person name="Mueller-Roeber B."/>
            <person name="Rajamani S."/>
            <person name="Sayre R.T."/>
            <person name="Brokstein P."/>
            <person name="Dubchak I."/>
            <person name="Goodstein D."/>
            <person name="Hornick L."/>
            <person name="Huang Y.W."/>
            <person name="Jhaveri J."/>
            <person name="Luo Y."/>
            <person name="Martinez D."/>
            <person name="Ngau W.C."/>
            <person name="Otillar B."/>
            <person name="Poliakov A."/>
            <person name="Porter A."/>
            <person name="Szajkowski L."/>
            <person name="Werner G."/>
            <person name="Zhou K."/>
            <person name="Grigoriev I.V."/>
            <person name="Rokhsar D.S."/>
            <person name="Grossman A.R."/>
        </authorList>
    </citation>
    <scope>NUCLEOTIDE SEQUENCE [LARGE SCALE GENOMIC DNA]</scope>
    <source>
        <strain evidence="4">CC-503</strain>
    </source>
</reference>
<dbReference type="SUPFAM" id="SSF52821">
    <property type="entry name" value="Rhodanese/Cell cycle control phosphatase"/>
    <property type="match status" value="1"/>
</dbReference>
<sequence>MSRGPSASKDAAAEVVGLASKLDELYRGFAHRFDGVPEVTAQEVHSWVSEQSLRDPQQGQGQGQGQEQAGPSGAPAVVLVDVRSHAEQQVSVLPGPTTLTQKQFEARGPESFHGTKVVCYCTAGYRSGVYAAKLRRRHPHLQVYNMRGSILAWTQAGLPLADPRDGSHTRRVHVYSHDWALQGDGYEPVVFRQPIMSLALDAAGSAAQGLLRAVTGGRRRQQAQAQAHEQEQAK</sequence>
<dbReference type="Gene3D" id="3.40.250.10">
    <property type="entry name" value="Rhodanese-like domain"/>
    <property type="match status" value="1"/>
</dbReference>
<evidence type="ECO:0000313" key="3">
    <source>
        <dbReference type="EMBL" id="PNW73029.1"/>
    </source>
</evidence>
<dbReference type="RefSeq" id="XP_042916760.1">
    <property type="nucleotide sequence ID" value="XM_043070087.1"/>
</dbReference>
<organism evidence="3 4">
    <name type="scientific">Chlamydomonas reinhardtii</name>
    <name type="common">Chlamydomonas smithii</name>
    <dbReference type="NCBI Taxonomy" id="3055"/>
    <lineage>
        <taxon>Eukaryota</taxon>
        <taxon>Viridiplantae</taxon>
        <taxon>Chlorophyta</taxon>
        <taxon>core chlorophytes</taxon>
        <taxon>Chlorophyceae</taxon>
        <taxon>CS clade</taxon>
        <taxon>Chlamydomonadales</taxon>
        <taxon>Chlamydomonadaceae</taxon>
        <taxon>Chlamydomonas</taxon>
    </lineage>
</organism>
<dbReference type="InterPro" id="IPR036873">
    <property type="entry name" value="Rhodanese-like_dom_sf"/>
</dbReference>
<dbReference type="EMBL" id="CM008975">
    <property type="protein sequence ID" value="PNW73029.1"/>
    <property type="molecule type" value="Genomic_DNA"/>
</dbReference>
<dbReference type="STRING" id="3055.A0A2K3CXP6"/>
<dbReference type="PROSITE" id="PS50206">
    <property type="entry name" value="RHODANESE_3"/>
    <property type="match status" value="1"/>
</dbReference>
<name>A0A2K3CXP6_CHLRE</name>
<proteinExistence type="predicted"/>
<evidence type="ECO:0000313" key="4">
    <source>
        <dbReference type="Proteomes" id="UP000006906"/>
    </source>
</evidence>
<dbReference type="GeneID" id="5724612"/>
<dbReference type="InParanoid" id="A0A2K3CXP6"/>
<protein>
    <recommendedName>
        <fullName evidence="2">Rhodanese domain-containing protein</fullName>
    </recommendedName>
</protein>
<keyword evidence="4" id="KW-1185">Reference proteome</keyword>
<dbReference type="OrthoDB" id="566238at2759"/>
<dbReference type="Gramene" id="PNW73029">
    <property type="protein sequence ID" value="PNW73029"/>
    <property type="gene ID" value="CHLRE_14g616000v5"/>
</dbReference>
<dbReference type="ExpressionAtlas" id="A0A2K3CXP6">
    <property type="expression patterns" value="baseline"/>
</dbReference>
<accession>A0A2K3CXP6</accession>
<evidence type="ECO:0000256" key="1">
    <source>
        <dbReference type="SAM" id="MobiDB-lite"/>
    </source>
</evidence>
<dbReference type="SMART" id="SM00450">
    <property type="entry name" value="RHOD"/>
    <property type="match status" value="1"/>
</dbReference>
<feature type="domain" description="Rhodanese" evidence="2">
    <location>
        <begin position="73"/>
        <end position="162"/>
    </location>
</feature>
<gene>
    <name evidence="3" type="ORF">CHLRE_14g616000v5</name>
</gene>
<dbReference type="KEGG" id="cre:CHLRE_14g616000v5"/>
<dbReference type="Proteomes" id="UP000006906">
    <property type="component" value="Chromosome 14"/>
</dbReference>
<dbReference type="Pfam" id="PF00581">
    <property type="entry name" value="Rhodanese"/>
    <property type="match status" value="1"/>
</dbReference>
<dbReference type="InterPro" id="IPR001763">
    <property type="entry name" value="Rhodanese-like_dom"/>
</dbReference>